<keyword evidence="1" id="KW-0175">Coiled coil</keyword>
<name>A0A420VU31_9SPHI</name>
<evidence type="ECO:0008006" key="4">
    <source>
        <dbReference type="Google" id="ProtNLM"/>
    </source>
</evidence>
<dbReference type="EMBL" id="RBWS01000016">
    <property type="protein sequence ID" value="RKO69888.1"/>
    <property type="molecule type" value="Genomic_DNA"/>
</dbReference>
<organism evidence="2 3">
    <name type="scientific">Sphingobacterium puteale</name>
    <dbReference type="NCBI Taxonomy" id="2420510"/>
    <lineage>
        <taxon>Bacteria</taxon>
        <taxon>Pseudomonadati</taxon>
        <taxon>Bacteroidota</taxon>
        <taxon>Sphingobacteriia</taxon>
        <taxon>Sphingobacteriales</taxon>
        <taxon>Sphingobacteriaceae</taxon>
        <taxon>Sphingobacterium</taxon>
    </lineage>
</organism>
<gene>
    <name evidence="2" type="ORF">D7322_20230</name>
</gene>
<evidence type="ECO:0000313" key="3">
    <source>
        <dbReference type="Proteomes" id="UP000282423"/>
    </source>
</evidence>
<feature type="coiled-coil region" evidence="1">
    <location>
        <begin position="282"/>
        <end position="309"/>
    </location>
</feature>
<dbReference type="Proteomes" id="UP000282423">
    <property type="component" value="Unassembled WGS sequence"/>
</dbReference>
<reference evidence="2 3" key="1">
    <citation type="submission" date="2018-10" db="EMBL/GenBank/DDBJ databases">
        <title>Sphingobacterium sp. M05W1-28.</title>
        <authorList>
            <person name="Cai H."/>
        </authorList>
    </citation>
    <scope>NUCLEOTIDE SEQUENCE [LARGE SCALE GENOMIC DNA]</scope>
    <source>
        <strain evidence="2 3">M05W1-28</strain>
    </source>
</reference>
<accession>A0A420VU31</accession>
<keyword evidence="3" id="KW-1185">Reference proteome</keyword>
<sequence length="314" mass="35026">MQGMARMMKIFLLRIRPFLVLPFLLLTGCSTLINNVQVQTLTKNYCAPNVAYGSIPVQTISAADSTRLRAVFSYHDFLLVKYLNLWPHIIGYLDNSGNPTVKLAAKQKVNDRYMLFETELNAIAAELDCNGERIDKLAGYMDELNSNTQTRLTVASILLGAVTAVTATIVKNDKLNNGLSIAGGVGTAVLGFMTLNPKGKKVSMHLTRNLLQSIWFQNNHAQFYPASIWGILSEKGFSNSENLSLVETTRQRWLKYGLDDQQGSPLEKLYFREGGVFTAAELHDLANMHNELQATIRSVQQDMRSLMQTLSTLD</sequence>
<protein>
    <recommendedName>
        <fullName evidence="4">Lipoprotein</fullName>
    </recommendedName>
</protein>
<dbReference type="PROSITE" id="PS51257">
    <property type="entry name" value="PROKAR_LIPOPROTEIN"/>
    <property type="match status" value="1"/>
</dbReference>
<evidence type="ECO:0000313" key="2">
    <source>
        <dbReference type="EMBL" id="RKO69888.1"/>
    </source>
</evidence>
<evidence type="ECO:0000256" key="1">
    <source>
        <dbReference type="SAM" id="Coils"/>
    </source>
</evidence>
<comment type="caution">
    <text evidence="2">The sequence shown here is derived from an EMBL/GenBank/DDBJ whole genome shotgun (WGS) entry which is preliminary data.</text>
</comment>
<proteinExistence type="predicted"/>
<dbReference type="AlphaFoldDB" id="A0A420VU31"/>